<feature type="compositionally biased region" description="Low complexity" evidence="1">
    <location>
        <begin position="311"/>
        <end position="327"/>
    </location>
</feature>
<reference evidence="3" key="1">
    <citation type="submission" date="2013-05" db="EMBL/GenBank/DDBJ databases">
        <title>The Genome sequence of Mucor circinelloides f. circinelloides 1006PhL.</title>
        <authorList>
            <consortium name="The Broad Institute Genomics Platform"/>
            <person name="Cuomo C."/>
            <person name="Earl A."/>
            <person name="Findley K."/>
            <person name="Lee S.C."/>
            <person name="Walker B."/>
            <person name="Young S."/>
            <person name="Zeng Q."/>
            <person name="Gargeya S."/>
            <person name="Fitzgerald M."/>
            <person name="Haas B."/>
            <person name="Abouelleil A."/>
            <person name="Allen A.W."/>
            <person name="Alvarado L."/>
            <person name="Arachchi H.M."/>
            <person name="Berlin A.M."/>
            <person name="Chapman S.B."/>
            <person name="Gainer-Dewar J."/>
            <person name="Goldberg J."/>
            <person name="Griggs A."/>
            <person name="Gujja S."/>
            <person name="Hansen M."/>
            <person name="Howarth C."/>
            <person name="Imamovic A."/>
            <person name="Ireland A."/>
            <person name="Larimer J."/>
            <person name="McCowan C."/>
            <person name="Murphy C."/>
            <person name="Pearson M."/>
            <person name="Poon T.W."/>
            <person name="Priest M."/>
            <person name="Roberts A."/>
            <person name="Saif S."/>
            <person name="Shea T."/>
            <person name="Sisk P."/>
            <person name="Sykes S."/>
            <person name="Wortman J."/>
            <person name="Nusbaum C."/>
            <person name="Birren B."/>
        </authorList>
    </citation>
    <scope>NUCLEOTIDE SEQUENCE [LARGE SCALE GENOMIC DNA]</scope>
    <source>
        <strain evidence="3">1006PhL</strain>
    </source>
</reference>
<feature type="compositionally biased region" description="Basic residues" evidence="1">
    <location>
        <begin position="328"/>
        <end position="343"/>
    </location>
</feature>
<keyword evidence="3" id="KW-1185">Reference proteome</keyword>
<organism evidence="2 3">
    <name type="scientific">Mucor circinelloides f. circinelloides (strain 1006PhL)</name>
    <name type="common">Mucormycosis agent</name>
    <name type="synonym">Calyptromyces circinelloides</name>
    <dbReference type="NCBI Taxonomy" id="1220926"/>
    <lineage>
        <taxon>Eukaryota</taxon>
        <taxon>Fungi</taxon>
        <taxon>Fungi incertae sedis</taxon>
        <taxon>Mucoromycota</taxon>
        <taxon>Mucoromycotina</taxon>
        <taxon>Mucoromycetes</taxon>
        <taxon>Mucorales</taxon>
        <taxon>Mucorineae</taxon>
        <taxon>Mucoraceae</taxon>
        <taxon>Mucor</taxon>
    </lineage>
</organism>
<evidence type="ECO:0000313" key="3">
    <source>
        <dbReference type="Proteomes" id="UP000014254"/>
    </source>
</evidence>
<dbReference type="STRING" id="1220926.S2K4G0"/>
<evidence type="ECO:0000256" key="1">
    <source>
        <dbReference type="SAM" id="MobiDB-lite"/>
    </source>
</evidence>
<evidence type="ECO:0000313" key="2">
    <source>
        <dbReference type="EMBL" id="EPB87105.1"/>
    </source>
</evidence>
<name>S2K4G0_MUCC1</name>
<gene>
    <name evidence="2" type="ORF">HMPREF1544_06129</name>
</gene>
<feature type="compositionally biased region" description="Polar residues" evidence="1">
    <location>
        <begin position="58"/>
        <end position="89"/>
    </location>
</feature>
<dbReference type="Proteomes" id="UP000014254">
    <property type="component" value="Unassembled WGS sequence"/>
</dbReference>
<dbReference type="OrthoDB" id="2289470at2759"/>
<proteinExistence type="predicted"/>
<protein>
    <submittedName>
        <fullName evidence="2">Uncharacterized protein</fullName>
    </submittedName>
</protein>
<dbReference type="EMBL" id="KE123975">
    <property type="protein sequence ID" value="EPB87105.1"/>
    <property type="molecule type" value="Genomic_DNA"/>
</dbReference>
<dbReference type="AlphaFoldDB" id="S2K4G0"/>
<sequence>MPPSDPRFDHIATSLEQLTTCLAQQPAVNQENDRRLLAFEKRVTDLEALLKDSITKITTLPSLPSPSNGQDSPQPEQTLKTMETTSANPQPKPKTNWAAIASKPPAPLTDRKRQALRRAFNPPAADTLQSGRILDITFPARNTIGALLHDAYLPEFQSKLLEIETSIIPNFNPLDPAHIADPKYRDLPEVDRTRLALALQQDRCIRTLHFIRPDLVTGLAKYFINQGWLSEPVAQDIRNQRVLRPTKRPPLPCSSVAQALQTLNPSASLSNATLTPGPINTHPQASPLPSTPDHNHEPELMQDIDINTDVTSSSFQSTASSTNSPSSPRRKMRKASRSTKSRS</sequence>
<feature type="region of interest" description="Disordered" evidence="1">
    <location>
        <begin position="268"/>
        <end position="343"/>
    </location>
</feature>
<dbReference type="VEuPathDB" id="FungiDB:HMPREF1544_06129"/>
<feature type="region of interest" description="Disordered" evidence="1">
    <location>
        <begin position="58"/>
        <end position="105"/>
    </location>
</feature>
<dbReference type="OMA" id="TCLAQQP"/>
<accession>S2K4G0</accession>
<dbReference type="InParanoid" id="S2K4G0"/>